<comment type="similarity">
    <text evidence="2">Belongs to the FYV10 family.</text>
</comment>
<name>A0A9N9GFS4_9GLOM</name>
<evidence type="ECO:0000256" key="3">
    <source>
        <dbReference type="ARBA" id="ARBA00022490"/>
    </source>
</evidence>
<dbReference type="InterPro" id="IPR045098">
    <property type="entry name" value="Fyv10_fam"/>
</dbReference>
<keyword evidence="5 7" id="KW-0863">Zinc-finger</keyword>
<evidence type="ECO:0000259" key="8">
    <source>
        <dbReference type="PROSITE" id="PS50897"/>
    </source>
</evidence>
<dbReference type="InterPro" id="IPR013144">
    <property type="entry name" value="CRA_dom"/>
</dbReference>
<evidence type="ECO:0000313" key="10">
    <source>
        <dbReference type="EMBL" id="CAG8599256.1"/>
    </source>
</evidence>
<dbReference type="SMART" id="SM00757">
    <property type="entry name" value="CRA"/>
    <property type="match status" value="1"/>
</dbReference>
<gene>
    <name evidence="10" type="ORF">PBRASI_LOCUS7548</name>
</gene>
<proteinExistence type="inferred from homology"/>
<dbReference type="SMART" id="SM00668">
    <property type="entry name" value="CTLH"/>
    <property type="match status" value="1"/>
</dbReference>
<dbReference type="InterPro" id="IPR044063">
    <property type="entry name" value="ZF_RING_GID"/>
</dbReference>
<dbReference type="Pfam" id="PF10607">
    <property type="entry name" value="CTLH"/>
    <property type="match status" value="1"/>
</dbReference>
<comment type="subcellular location">
    <subcellularLocation>
        <location evidence="1">Cytoplasm</location>
    </subcellularLocation>
</comment>
<dbReference type="GO" id="GO:0008270">
    <property type="term" value="F:zinc ion binding"/>
    <property type="evidence" value="ECO:0007669"/>
    <property type="project" value="UniProtKB-KW"/>
</dbReference>
<dbReference type="PROSITE" id="PS51867">
    <property type="entry name" value="ZF_RING_GID"/>
    <property type="match status" value="1"/>
</dbReference>
<dbReference type="GO" id="GO:0034657">
    <property type="term" value="C:GID complex"/>
    <property type="evidence" value="ECO:0007669"/>
    <property type="project" value="TreeGrafter"/>
</dbReference>
<dbReference type="PANTHER" id="PTHR12170">
    <property type="entry name" value="MACROPHAGE ERYTHROBLAST ATTACHER-RELATED"/>
    <property type="match status" value="1"/>
</dbReference>
<dbReference type="GO" id="GO:0061630">
    <property type="term" value="F:ubiquitin protein ligase activity"/>
    <property type="evidence" value="ECO:0007669"/>
    <property type="project" value="InterPro"/>
</dbReference>
<evidence type="ECO:0000313" key="11">
    <source>
        <dbReference type="Proteomes" id="UP000789739"/>
    </source>
</evidence>
<dbReference type="EMBL" id="CAJVPI010001182">
    <property type="protein sequence ID" value="CAG8599256.1"/>
    <property type="molecule type" value="Genomic_DNA"/>
</dbReference>
<dbReference type="AlphaFoldDB" id="A0A9N9GFS4"/>
<reference evidence="10" key="1">
    <citation type="submission" date="2021-06" db="EMBL/GenBank/DDBJ databases">
        <authorList>
            <person name="Kallberg Y."/>
            <person name="Tangrot J."/>
            <person name="Rosling A."/>
        </authorList>
    </citation>
    <scope>NUCLEOTIDE SEQUENCE</scope>
    <source>
        <strain evidence="10">BR232B</strain>
    </source>
</reference>
<dbReference type="InterPro" id="IPR024964">
    <property type="entry name" value="CTLH/CRA"/>
</dbReference>
<accession>A0A9N9GFS4</accession>
<evidence type="ECO:0000256" key="2">
    <source>
        <dbReference type="ARBA" id="ARBA00010615"/>
    </source>
</evidence>
<dbReference type="OrthoDB" id="1933455at2759"/>
<feature type="domain" description="RING-Gid-type" evidence="9">
    <location>
        <begin position="311"/>
        <end position="380"/>
    </location>
</feature>
<evidence type="ECO:0000256" key="1">
    <source>
        <dbReference type="ARBA" id="ARBA00004496"/>
    </source>
</evidence>
<comment type="caution">
    <text evidence="10">The sequence shown here is derived from an EMBL/GenBank/DDBJ whole genome shotgun (WGS) entry which is preliminary data.</text>
</comment>
<keyword evidence="11" id="KW-1185">Reference proteome</keyword>
<dbReference type="PROSITE" id="PS50897">
    <property type="entry name" value="CTLH"/>
    <property type="match status" value="1"/>
</dbReference>
<organism evidence="10 11">
    <name type="scientific">Paraglomus brasilianum</name>
    <dbReference type="NCBI Taxonomy" id="144538"/>
    <lineage>
        <taxon>Eukaryota</taxon>
        <taxon>Fungi</taxon>
        <taxon>Fungi incertae sedis</taxon>
        <taxon>Mucoromycota</taxon>
        <taxon>Glomeromycotina</taxon>
        <taxon>Glomeromycetes</taxon>
        <taxon>Paraglomerales</taxon>
        <taxon>Paraglomeraceae</taxon>
        <taxon>Paraglomus</taxon>
    </lineage>
</organism>
<dbReference type="CDD" id="cd16659">
    <property type="entry name" value="RING-Ubox_Emp"/>
    <property type="match status" value="1"/>
</dbReference>
<evidence type="ECO:0000256" key="7">
    <source>
        <dbReference type="PROSITE-ProRule" id="PRU01215"/>
    </source>
</evidence>
<keyword evidence="3" id="KW-0963">Cytoplasm</keyword>
<sequence length="395" mass="45241">MNKLNHDGLLVLEQPFVKVPLEQLKKSARTAQKQLDKDLSYVSQAVTELANKCDNEQIDPARASMTLENMVGRLQNLKRKLTDIKSEESLYVSRSRQRLEHLNGLTKIPTANSDAYTRWSRVRLDRILVDYMLREGFNETAGQLAREEGIESYVDMELFTQSKRVEQALQRFSCTEALQWCNENKSNLRKMKSTFEFNLRLQEYIELVRARKTSEAITYSRKYLTTWPTAHLKEIYQAMALLAFPSTTQCMPYKKLYDRARWDALILQFRADNFALNSLTSQPLLSVTLQAGLSALKTPMCYQPENKNINCPVCSDTLGELAEKLPLSHHVNSTIVCRLSGEIMDEDNPPMALQNGYVYSHKALKEMAAKNNNQITCPRTGAVYDQSTLKKVFVS</sequence>
<evidence type="ECO:0000256" key="6">
    <source>
        <dbReference type="ARBA" id="ARBA00022833"/>
    </source>
</evidence>
<keyword evidence="6" id="KW-0862">Zinc</keyword>
<dbReference type="PROSITE" id="PS50896">
    <property type="entry name" value="LISH"/>
    <property type="match status" value="1"/>
</dbReference>
<dbReference type="GO" id="GO:0005737">
    <property type="term" value="C:cytoplasm"/>
    <property type="evidence" value="ECO:0007669"/>
    <property type="project" value="UniProtKB-SubCell"/>
</dbReference>
<protein>
    <submittedName>
        <fullName evidence="10">1525_t:CDS:1</fullName>
    </submittedName>
</protein>
<dbReference type="Proteomes" id="UP000789739">
    <property type="component" value="Unassembled WGS sequence"/>
</dbReference>
<feature type="domain" description="CTLH" evidence="8">
    <location>
        <begin position="159"/>
        <end position="215"/>
    </location>
</feature>
<dbReference type="InterPro" id="IPR006595">
    <property type="entry name" value="CTLH_C"/>
</dbReference>
<evidence type="ECO:0000256" key="4">
    <source>
        <dbReference type="ARBA" id="ARBA00022723"/>
    </source>
</evidence>
<dbReference type="GO" id="GO:0043161">
    <property type="term" value="P:proteasome-mediated ubiquitin-dependent protein catabolic process"/>
    <property type="evidence" value="ECO:0007669"/>
    <property type="project" value="InterPro"/>
</dbReference>
<dbReference type="GO" id="GO:0005634">
    <property type="term" value="C:nucleus"/>
    <property type="evidence" value="ECO:0007669"/>
    <property type="project" value="TreeGrafter"/>
</dbReference>
<feature type="zinc finger region" description="RING-Gid-type" evidence="7">
    <location>
        <begin position="311"/>
        <end position="380"/>
    </location>
</feature>
<keyword evidence="4" id="KW-0479">Metal-binding</keyword>
<evidence type="ECO:0000259" key="9">
    <source>
        <dbReference type="PROSITE" id="PS51867"/>
    </source>
</evidence>
<dbReference type="InterPro" id="IPR006594">
    <property type="entry name" value="LisH"/>
</dbReference>
<dbReference type="PANTHER" id="PTHR12170:SF2">
    <property type="entry name" value="E3 UBIQUITIN-PROTEIN TRANSFERASE MAEA"/>
    <property type="match status" value="1"/>
</dbReference>
<evidence type="ECO:0000256" key="5">
    <source>
        <dbReference type="ARBA" id="ARBA00022771"/>
    </source>
</evidence>